<dbReference type="Proteomes" id="UP000077667">
    <property type="component" value="Chromosome"/>
</dbReference>
<dbReference type="EMBL" id="CP015772">
    <property type="protein sequence ID" value="ANH82763.1"/>
    <property type="molecule type" value="Genomic_DNA"/>
</dbReference>
<dbReference type="SUPFAM" id="SSF160379">
    <property type="entry name" value="SP0830-like"/>
    <property type="match status" value="1"/>
</dbReference>
<dbReference type="InterPro" id="IPR012545">
    <property type="entry name" value="DUF1697"/>
</dbReference>
<evidence type="ECO:0000313" key="2">
    <source>
        <dbReference type="Proteomes" id="UP000077667"/>
    </source>
</evidence>
<dbReference type="STRING" id="1176587.A8C56_18850"/>
<dbReference type="Pfam" id="PF08002">
    <property type="entry name" value="DUF1697"/>
    <property type="match status" value="1"/>
</dbReference>
<dbReference type="PANTHER" id="PTHR36439:SF1">
    <property type="entry name" value="DUF1697 DOMAIN-CONTAINING PROTEIN"/>
    <property type="match status" value="1"/>
</dbReference>
<dbReference type="Gene3D" id="3.30.70.1280">
    <property type="entry name" value="SP0830-like domains"/>
    <property type="match status" value="1"/>
</dbReference>
<sequence>MQYIILLRGVNVGGRTIKMAALKSCFEENGYQNVQTILQTGNVIVQANEKNIAKLQKKAEAELTAAFNYPAKVLALTPEQLENIVRQYAFTNIDAGFHRYIVFTENGFEKQLVKDCGVLDKNMEAVKAGAGVVYWCVQKGYTLDSAFGKYMNKMAVKHFITNRNVNTLEKILAKCG</sequence>
<dbReference type="KEGG" id="nia:A8C56_18850"/>
<dbReference type="RefSeq" id="WP_067759516.1">
    <property type="nucleotide sequence ID" value="NZ_CP015772.1"/>
</dbReference>
<accession>A0A1A9I5C7</accession>
<dbReference type="PIRSF" id="PIRSF008502">
    <property type="entry name" value="UCP008502"/>
    <property type="match status" value="1"/>
</dbReference>
<dbReference type="PANTHER" id="PTHR36439">
    <property type="entry name" value="BLL4334 PROTEIN"/>
    <property type="match status" value="1"/>
</dbReference>
<reference evidence="1 2" key="1">
    <citation type="submission" date="2016-05" db="EMBL/GenBank/DDBJ databases">
        <title>Niabella ginsenosidivorans BS26 whole genome sequencing.</title>
        <authorList>
            <person name="Im W.T."/>
            <person name="Siddiqi M.Z."/>
        </authorList>
    </citation>
    <scope>NUCLEOTIDE SEQUENCE [LARGE SCALE GENOMIC DNA]</scope>
    <source>
        <strain evidence="1 2">BS26</strain>
    </source>
</reference>
<evidence type="ECO:0000313" key="1">
    <source>
        <dbReference type="EMBL" id="ANH82763.1"/>
    </source>
</evidence>
<dbReference type="Gene3D" id="3.30.70.1260">
    <property type="entry name" value="bacterial protein sp0830 like"/>
    <property type="match status" value="1"/>
</dbReference>
<evidence type="ECO:0008006" key="3">
    <source>
        <dbReference type="Google" id="ProtNLM"/>
    </source>
</evidence>
<gene>
    <name evidence="1" type="ORF">A8C56_18850</name>
</gene>
<protein>
    <recommendedName>
        <fullName evidence="3">Pyridoxamine 5-phosphate oxidase</fullName>
    </recommendedName>
</protein>
<organism evidence="1 2">
    <name type="scientific">Niabella ginsenosidivorans</name>
    <dbReference type="NCBI Taxonomy" id="1176587"/>
    <lineage>
        <taxon>Bacteria</taxon>
        <taxon>Pseudomonadati</taxon>
        <taxon>Bacteroidota</taxon>
        <taxon>Chitinophagia</taxon>
        <taxon>Chitinophagales</taxon>
        <taxon>Chitinophagaceae</taxon>
        <taxon>Niabella</taxon>
    </lineage>
</organism>
<dbReference type="OrthoDB" id="9806494at2"/>
<proteinExistence type="predicted"/>
<keyword evidence="2" id="KW-1185">Reference proteome</keyword>
<dbReference type="AlphaFoldDB" id="A0A1A9I5C7"/>
<name>A0A1A9I5C7_9BACT</name>